<dbReference type="AlphaFoldDB" id="A0A5E4R9X3"/>
<evidence type="ECO:0000256" key="1">
    <source>
        <dbReference type="SAM" id="MobiDB-lite"/>
    </source>
</evidence>
<sequence>MCISTGSGNSTELKSGDESGRWGGEAGRRRRRSSPPRLRTYFSNGWFNPIQPSSWVTIRKCHCREQISTPFGCTRSSGDAAIRPT</sequence>
<organism evidence="2 3">
    <name type="scientific">Leptidea sinapis</name>
    <dbReference type="NCBI Taxonomy" id="189913"/>
    <lineage>
        <taxon>Eukaryota</taxon>
        <taxon>Metazoa</taxon>
        <taxon>Ecdysozoa</taxon>
        <taxon>Arthropoda</taxon>
        <taxon>Hexapoda</taxon>
        <taxon>Insecta</taxon>
        <taxon>Pterygota</taxon>
        <taxon>Neoptera</taxon>
        <taxon>Endopterygota</taxon>
        <taxon>Lepidoptera</taxon>
        <taxon>Glossata</taxon>
        <taxon>Ditrysia</taxon>
        <taxon>Papilionoidea</taxon>
        <taxon>Pieridae</taxon>
        <taxon>Dismorphiinae</taxon>
        <taxon>Leptidea</taxon>
    </lineage>
</organism>
<accession>A0A5E4R9X3</accession>
<evidence type="ECO:0000313" key="2">
    <source>
        <dbReference type="EMBL" id="VVD06004.1"/>
    </source>
</evidence>
<feature type="region of interest" description="Disordered" evidence="1">
    <location>
        <begin position="1"/>
        <end position="38"/>
    </location>
</feature>
<feature type="compositionally biased region" description="Polar residues" evidence="1">
    <location>
        <begin position="1"/>
        <end position="13"/>
    </location>
</feature>
<evidence type="ECO:0000313" key="3">
    <source>
        <dbReference type="Proteomes" id="UP000324832"/>
    </source>
</evidence>
<gene>
    <name evidence="2" type="ORF">LSINAPIS_LOCUS15441</name>
</gene>
<proteinExistence type="predicted"/>
<name>A0A5E4R9X3_9NEOP</name>
<keyword evidence="3" id="KW-1185">Reference proteome</keyword>
<dbReference type="EMBL" id="FZQP02007058">
    <property type="protein sequence ID" value="VVD06004.1"/>
    <property type="molecule type" value="Genomic_DNA"/>
</dbReference>
<reference evidence="2 3" key="1">
    <citation type="submission" date="2017-07" db="EMBL/GenBank/DDBJ databases">
        <authorList>
            <person name="Talla V."/>
            <person name="Backstrom N."/>
        </authorList>
    </citation>
    <scope>NUCLEOTIDE SEQUENCE [LARGE SCALE GENOMIC DNA]</scope>
</reference>
<dbReference type="Proteomes" id="UP000324832">
    <property type="component" value="Unassembled WGS sequence"/>
</dbReference>
<protein>
    <submittedName>
        <fullName evidence="2">Uncharacterized protein</fullName>
    </submittedName>
</protein>